<protein>
    <submittedName>
        <fullName evidence="2">Uncharacterized protein</fullName>
    </submittedName>
</protein>
<name>A0A818UPR3_9BILA</name>
<comment type="caution">
    <text evidence="2">The sequence shown here is derived from an EMBL/GenBank/DDBJ whole genome shotgun (WGS) entry which is preliminary data.</text>
</comment>
<evidence type="ECO:0000313" key="2">
    <source>
        <dbReference type="EMBL" id="CAF3695916.1"/>
    </source>
</evidence>
<sequence>MHSVIVSMFLLINISLLFVMPLPIINGDNELQNYYNMALPSLANRFQISPWVNKRNPALCDYRFQLRPLPFQSSLCAYGHNKEDDNHQAQLFKYG</sequence>
<dbReference type="EMBL" id="CAJOBE010000888">
    <property type="protein sequence ID" value="CAF3695916.1"/>
    <property type="molecule type" value="Genomic_DNA"/>
</dbReference>
<accession>A0A818UPR3</accession>
<evidence type="ECO:0000256" key="1">
    <source>
        <dbReference type="SAM" id="Phobius"/>
    </source>
</evidence>
<proteinExistence type="predicted"/>
<dbReference type="AlphaFoldDB" id="A0A818UPR3"/>
<keyword evidence="1" id="KW-0472">Membrane</keyword>
<dbReference type="Proteomes" id="UP000663874">
    <property type="component" value="Unassembled WGS sequence"/>
</dbReference>
<keyword evidence="1" id="KW-1133">Transmembrane helix</keyword>
<feature type="transmembrane region" description="Helical" evidence="1">
    <location>
        <begin position="6"/>
        <end position="25"/>
    </location>
</feature>
<keyword evidence="1" id="KW-0812">Transmembrane</keyword>
<organism evidence="2 3">
    <name type="scientific">Rotaria sordida</name>
    <dbReference type="NCBI Taxonomy" id="392033"/>
    <lineage>
        <taxon>Eukaryota</taxon>
        <taxon>Metazoa</taxon>
        <taxon>Spiralia</taxon>
        <taxon>Gnathifera</taxon>
        <taxon>Rotifera</taxon>
        <taxon>Eurotatoria</taxon>
        <taxon>Bdelloidea</taxon>
        <taxon>Philodinida</taxon>
        <taxon>Philodinidae</taxon>
        <taxon>Rotaria</taxon>
    </lineage>
</organism>
<gene>
    <name evidence="2" type="ORF">FNK824_LOCUS8831</name>
</gene>
<evidence type="ECO:0000313" key="3">
    <source>
        <dbReference type="Proteomes" id="UP000663874"/>
    </source>
</evidence>
<reference evidence="2" key="1">
    <citation type="submission" date="2021-02" db="EMBL/GenBank/DDBJ databases">
        <authorList>
            <person name="Nowell W R."/>
        </authorList>
    </citation>
    <scope>NUCLEOTIDE SEQUENCE</scope>
</reference>